<keyword evidence="4" id="KW-0378">Hydrolase</keyword>
<dbReference type="EMBL" id="CACVAW010000040">
    <property type="protein sequence ID" value="CAA6809982.1"/>
    <property type="molecule type" value="Genomic_DNA"/>
</dbReference>
<reference evidence="8" key="1">
    <citation type="submission" date="2020-01" db="EMBL/GenBank/DDBJ databases">
        <authorList>
            <person name="Meier V. D."/>
            <person name="Meier V D."/>
        </authorList>
    </citation>
    <scope>NUCLEOTIDE SEQUENCE</scope>
    <source>
        <strain evidence="8">HLG_WM_MAG_12</strain>
    </source>
</reference>
<keyword evidence="5" id="KW-0269">Exonuclease</keyword>
<evidence type="ECO:0000313" key="8">
    <source>
        <dbReference type="EMBL" id="CAA6809982.1"/>
    </source>
</evidence>
<feature type="coiled-coil region" evidence="7">
    <location>
        <begin position="33"/>
        <end position="63"/>
    </location>
</feature>
<comment type="similarity">
    <text evidence="1">Belongs to the XseB family.</text>
</comment>
<name>A0A6S6SVJ4_9BACT</name>
<evidence type="ECO:0000256" key="2">
    <source>
        <dbReference type="ARBA" id="ARBA00022490"/>
    </source>
</evidence>
<dbReference type="GO" id="GO:0006308">
    <property type="term" value="P:DNA catabolic process"/>
    <property type="evidence" value="ECO:0007669"/>
    <property type="project" value="UniProtKB-UniRule"/>
</dbReference>
<proteinExistence type="inferred from homology"/>
<sequence>MAKDKSSFEENIDKAKEILEKLMDPEISMSEGIKHYKDGLKELQLATKKLEDAKLEYQELNTTDD</sequence>
<evidence type="ECO:0000256" key="3">
    <source>
        <dbReference type="ARBA" id="ARBA00022722"/>
    </source>
</evidence>
<dbReference type="GO" id="GO:0009318">
    <property type="term" value="C:exodeoxyribonuclease VII complex"/>
    <property type="evidence" value="ECO:0007669"/>
    <property type="project" value="UniProtKB-UniRule"/>
</dbReference>
<keyword evidence="2" id="KW-0963">Cytoplasm</keyword>
<evidence type="ECO:0000256" key="6">
    <source>
        <dbReference type="NCBIfam" id="TIGR01280"/>
    </source>
</evidence>
<evidence type="ECO:0000256" key="1">
    <source>
        <dbReference type="ARBA" id="ARBA00009998"/>
    </source>
</evidence>
<evidence type="ECO:0000256" key="7">
    <source>
        <dbReference type="SAM" id="Coils"/>
    </source>
</evidence>
<keyword evidence="7" id="KW-0175">Coiled coil</keyword>
<dbReference type="GO" id="GO:0008855">
    <property type="term" value="F:exodeoxyribonuclease VII activity"/>
    <property type="evidence" value="ECO:0007669"/>
    <property type="project" value="UniProtKB-UniRule"/>
</dbReference>
<dbReference type="Gene3D" id="1.10.287.1040">
    <property type="entry name" value="Exonuclease VII, small subunit"/>
    <property type="match status" value="1"/>
</dbReference>
<dbReference type="SUPFAM" id="SSF116842">
    <property type="entry name" value="XseB-like"/>
    <property type="match status" value="1"/>
</dbReference>
<dbReference type="InterPro" id="IPR003761">
    <property type="entry name" value="Exonuc_VII_S"/>
</dbReference>
<gene>
    <name evidence="8" type="ORF">HELGO_WM5950</name>
</gene>
<evidence type="ECO:0000256" key="5">
    <source>
        <dbReference type="ARBA" id="ARBA00022839"/>
    </source>
</evidence>
<accession>A0A6S6SVJ4</accession>
<dbReference type="AlphaFoldDB" id="A0A6S6SVJ4"/>
<organism evidence="8">
    <name type="scientific">uncultured Campylobacterales bacterium</name>
    <dbReference type="NCBI Taxonomy" id="352960"/>
    <lineage>
        <taxon>Bacteria</taxon>
        <taxon>Pseudomonadati</taxon>
        <taxon>Campylobacterota</taxon>
        <taxon>Epsilonproteobacteria</taxon>
        <taxon>Campylobacterales</taxon>
        <taxon>environmental samples</taxon>
    </lineage>
</organism>
<protein>
    <recommendedName>
        <fullName evidence="6">Exodeoxyribonuclease VII small subunit</fullName>
        <ecNumber evidence="6">3.1.11.6</ecNumber>
    </recommendedName>
</protein>
<dbReference type="EC" id="3.1.11.6" evidence="6"/>
<keyword evidence="3" id="KW-0540">Nuclease</keyword>
<dbReference type="Pfam" id="PF02609">
    <property type="entry name" value="Exonuc_VII_S"/>
    <property type="match status" value="1"/>
</dbReference>
<dbReference type="NCBIfam" id="TIGR01280">
    <property type="entry name" value="xseB"/>
    <property type="match status" value="1"/>
</dbReference>
<evidence type="ECO:0000256" key="4">
    <source>
        <dbReference type="ARBA" id="ARBA00022801"/>
    </source>
</evidence>
<dbReference type="InterPro" id="IPR037004">
    <property type="entry name" value="Exonuc_VII_ssu_sf"/>
</dbReference>